<dbReference type="Pfam" id="PF14310">
    <property type="entry name" value="Fn3-like"/>
    <property type="match status" value="1"/>
</dbReference>
<evidence type="ECO:0000256" key="13">
    <source>
        <dbReference type="SAM" id="SignalP"/>
    </source>
</evidence>
<comment type="catalytic activity">
    <reaction evidence="1">
        <text>Hydrolysis of terminal, non-reducing beta-D-glucosyl residues with release of beta-D-glucose.</text>
        <dbReference type="EC" id="3.2.1.21"/>
    </reaction>
</comment>
<reference evidence="15 16" key="1">
    <citation type="submission" date="2018-05" db="EMBL/GenBank/DDBJ databases">
        <title>The complete genome of Lysobacter maris HZ9B, a marine bacterium antagonistic against terrestrial plant pathogens.</title>
        <authorList>
            <person name="Zhang X.-Q."/>
        </authorList>
    </citation>
    <scope>NUCLEOTIDE SEQUENCE [LARGE SCALE GENOMIC DNA]</scope>
    <source>
        <strain evidence="15 16">HZ9B</strain>
    </source>
</reference>
<dbReference type="InterPro" id="IPR013783">
    <property type="entry name" value="Ig-like_fold"/>
</dbReference>
<dbReference type="PANTHER" id="PTHR42715:SF10">
    <property type="entry name" value="BETA-GLUCOSIDASE"/>
    <property type="match status" value="1"/>
</dbReference>
<dbReference type="Proteomes" id="UP000249447">
    <property type="component" value="Chromosome"/>
</dbReference>
<evidence type="ECO:0000256" key="11">
    <source>
        <dbReference type="ARBA" id="ARBA00032594"/>
    </source>
</evidence>
<dbReference type="FunFam" id="3.20.20.300:FF:000005">
    <property type="entry name" value="Periplasmic beta-glucosidase"/>
    <property type="match status" value="1"/>
</dbReference>
<dbReference type="InterPro" id="IPR050288">
    <property type="entry name" value="Cellulose_deg_GH3"/>
</dbReference>
<dbReference type="EMBL" id="CP029843">
    <property type="protein sequence ID" value="AWV07139.1"/>
    <property type="molecule type" value="Genomic_DNA"/>
</dbReference>
<evidence type="ECO:0000256" key="2">
    <source>
        <dbReference type="ARBA" id="ARBA00004418"/>
    </source>
</evidence>
<dbReference type="Gene3D" id="3.20.20.300">
    <property type="entry name" value="Glycoside hydrolase, family 3, N-terminal domain"/>
    <property type="match status" value="1"/>
</dbReference>
<dbReference type="InterPro" id="IPR017853">
    <property type="entry name" value="GH"/>
</dbReference>
<keyword evidence="16" id="KW-1185">Reference proteome</keyword>
<keyword evidence="5 13" id="KW-0732">Signal</keyword>
<evidence type="ECO:0000256" key="10">
    <source>
        <dbReference type="ARBA" id="ARBA00032194"/>
    </source>
</evidence>
<evidence type="ECO:0000256" key="9">
    <source>
        <dbReference type="ARBA" id="ARBA00031448"/>
    </source>
</evidence>
<protein>
    <recommendedName>
        <fullName evidence="12">Periplasmic beta-glucosidase</fullName>
        <ecNumber evidence="4">3.2.1.21</ecNumber>
    </recommendedName>
    <alternativeName>
        <fullName evidence="11">Beta-D-glucoside glucohydrolase</fullName>
    </alternativeName>
    <alternativeName>
        <fullName evidence="9">Cellobiase</fullName>
    </alternativeName>
    <alternativeName>
        <fullName evidence="10">Gentiobiase</fullName>
    </alternativeName>
</protein>
<dbReference type="NCBIfam" id="NF011678">
    <property type="entry name" value="PRK15098.1"/>
    <property type="match status" value="1"/>
</dbReference>
<proteinExistence type="inferred from homology"/>
<dbReference type="EC" id="3.2.1.21" evidence="4"/>
<evidence type="ECO:0000313" key="15">
    <source>
        <dbReference type="EMBL" id="AWV07139.1"/>
    </source>
</evidence>
<sequence>MKMRRLRSGIAAFAMALAVAIPAAAAEDEAESALVESLLAKMTLEEKLGQLNQPRGRWGQTGPQVQEGGEDQIRAGRIGSYLGVHGADYTRRMQKIAVEESRLGIPLLFAHDVIHGFRTIFPVPLGESASFDVDAIENAARIAADEATAAGLHWTYAPMVDVARDPRWGRIVEGSGESAYLGSVLAAARVRGFQGGDLRADDTLMATAKHFVAYGAAEGGRDYNIADISERTLRDVYLPPFKAAADAGAASMMAAFNEVDGVPMHANGRLIDGVLRGEWGWDGIMVSDYTGVLELIPHGVAGDRAEAGVRALEAGVDIDMVSDIYVDDLPAVVRAGSLDEARVDEAVRRVLRAKYRLGLFDDPYRYSDDARERERILRPEYRAAARDVARKSMVLLKNAGDLLPLDRDAAGTIAVIGPLADDKRVMLGGWAAAGRAEDAVTPLEGIREAVGPGVRVLHARGADVEGDDRSGFDEAVALARQADVVLMFIGEHHDMSAEAHNRTTLDLPGVQQALVQAVHATGKPVVAVLFNGRPLSIGWLDANLPSILEAWFPGIEAGHAIADVLFGDHNPAGRLPVTFPRNVGQIPIYHDHKNTGRPPSEQEKYTSKYIDVPWTPLYAFGHGLSYTRFDYGDLAVDRARVAVGEPVTVAVTVTNVGKRAGDEVVQLYLRDDVASVTRPVRELRGFRRIHLQPGERRRIEFVLTAEAMGFHDAGGRIRVEPGRFTVFAGGSSDDVIETGFEVVPR</sequence>
<evidence type="ECO:0000256" key="1">
    <source>
        <dbReference type="ARBA" id="ARBA00000448"/>
    </source>
</evidence>
<comment type="similarity">
    <text evidence="3">Belongs to the glycosyl hydrolase 3 family.</text>
</comment>
<dbReference type="InterPro" id="IPR036881">
    <property type="entry name" value="Glyco_hydro_3_C_sf"/>
</dbReference>
<name>A0A2U9TC61_9GAMM</name>
<dbReference type="InterPro" id="IPR002772">
    <property type="entry name" value="Glyco_hydro_3_C"/>
</dbReference>
<evidence type="ECO:0000256" key="4">
    <source>
        <dbReference type="ARBA" id="ARBA00012744"/>
    </source>
</evidence>
<gene>
    <name evidence="15" type="ORF">C9I47_1438</name>
</gene>
<accession>A0A2U9TC61</accession>
<evidence type="ECO:0000313" key="16">
    <source>
        <dbReference type="Proteomes" id="UP000249447"/>
    </source>
</evidence>
<feature type="domain" description="Fibronectin type III-like" evidence="14">
    <location>
        <begin position="663"/>
        <end position="732"/>
    </location>
</feature>
<evidence type="ECO:0000256" key="8">
    <source>
        <dbReference type="ARBA" id="ARBA00023295"/>
    </source>
</evidence>
<dbReference type="InterPro" id="IPR001764">
    <property type="entry name" value="Glyco_hydro_3_N"/>
</dbReference>
<evidence type="ECO:0000256" key="7">
    <source>
        <dbReference type="ARBA" id="ARBA00022801"/>
    </source>
</evidence>
<dbReference type="FunFam" id="3.40.50.1700:FF:000004">
    <property type="entry name" value="Periplasmic beta-glucosidase"/>
    <property type="match status" value="1"/>
</dbReference>
<dbReference type="SUPFAM" id="SSF51445">
    <property type="entry name" value="(Trans)glycosidases"/>
    <property type="match status" value="1"/>
</dbReference>
<keyword evidence="7 15" id="KW-0378">Hydrolase</keyword>
<evidence type="ECO:0000259" key="14">
    <source>
        <dbReference type="SMART" id="SM01217"/>
    </source>
</evidence>
<evidence type="ECO:0000256" key="5">
    <source>
        <dbReference type="ARBA" id="ARBA00022729"/>
    </source>
</evidence>
<dbReference type="GO" id="GO:0008422">
    <property type="term" value="F:beta-glucosidase activity"/>
    <property type="evidence" value="ECO:0007669"/>
    <property type="project" value="UniProtKB-EC"/>
</dbReference>
<dbReference type="SMART" id="SM01217">
    <property type="entry name" value="Fn3_like"/>
    <property type="match status" value="1"/>
</dbReference>
<dbReference type="GO" id="GO:0042597">
    <property type="term" value="C:periplasmic space"/>
    <property type="evidence" value="ECO:0007669"/>
    <property type="project" value="UniProtKB-SubCell"/>
</dbReference>
<dbReference type="KEGG" id="lmb:C9I47_1438"/>
<evidence type="ECO:0000256" key="6">
    <source>
        <dbReference type="ARBA" id="ARBA00022764"/>
    </source>
</evidence>
<feature type="chain" id="PRO_5015929994" description="Periplasmic beta-glucosidase" evidence="13">
    <location>
        <begin position="26"/>
        <end position="745"/>
    </location>
</feature>
<dbReference type="GO" id="GO:0005975">
    <property type="term" value="P:carbohydrate metabolic process"/>
    <property type="evidence" value="ECO:0007669"/>
    <property type="project" value="InterPro"/>
</dbReference>
<comment type="subcellular location">
    <subcellularLocation>
        <location evidence="2">Periplasm</location>
    </subcellularLocation>
</comment>
<dbReference type="Pfam" id="PF01915">
    <property type="entry name" value="Glyco_hydro_3_C"/>
    <property type="match status" value="1"/>
</dbReference>
<dbReference type="Gene3D" id="2.60.40.10">
    <property type="entry name" value="Immunoglobulins"/>
    <property type="match status" value="1"/>
</dbReference>
<dbReference type="InterPro" id="IPR036962">
    <property type="entry name" value="Glyco_hydro_3_N_sf"/>
</dbReference>
<evidence type="ECO:0000256" key="3">
    <source>
        <dbReference type="ARBA" id="ARBA00005336"/>
    </source>
</evidence>
<dbReference type="FunFam" id="2.60.40.10:FF:000495">
    <property type="entry name" value="Periplasmic beta-glucosidase"/>
    <property type="match status" value="1"/>
</dbReference>
<dbReference type="PRINTS" id="PR00133">
    <property type="entry name" value="GLHYDRLASE3"/>
</dbReference>
<dbReference type="Pfam" id="PF00933">
    <property type="entry name" value="Glyco_hydro_3"/>
    <property type="match status" value="1"/>
</dbReference>
<dbReference type="SUPFAM" id="SSF52279">
    <property type="entry name" value="Beta-D-glucan exohydrolase, C-terminal domain"/>
    <property type="match status" value="1"/>
</dbReference>
<keyword evidence="8" id="KW-0326">Glycosidase</keyword>
<dbReference type="AlphaFoldDB" id="A0A2U9TC61"/>
<keyword evidence="6" id="KW-0574">Periplasm</keyword>
<dbReference type="PANTHER" id="PTHR42715">
    <property type="entry name" value="BETA-GLUCOSIDASE"/>
    <property type="match status" value="1"/>
</dbReference>
<dbReference type="Gene3D" id="3.40.50.1700">
    <property type="entry name" value="Glycoside hydrolase family 3 C-terminal domain"/>
    <property type="match status" value="1"/>
</dbReference>
<feature type="signal peptide" evidence="13">
    <location>
        <begin position="1"/>
        <end position="25"/>
    </location>
</feature>
<dbReference type="InterPro" id="IPR026891">
    <property type="entry name" value="Fn3-like"/>
</dbReference>
<organism evidence="15 16">
    <name type="scientific">Marilutibacter maris</name>
    <dbReference type="NCBI Taxonomy" id="1605891"/>
    <lineage>
        <taxon>Bacteria</taxon>
        <taxon>Pseudomonadati</taxon>
        <taxon>Pseudomonadota</taxon>
        <taxon>Gammaproteobacteria</taxon>
        <taxon>Lysobacterales</taxon>
        <taxon>Lysobacteraceae</taxon>
        <taxon>Marilutibacter</taxon>
    </lineage>
</organism>
<evidence type="ECO:0000256" key="12">
    <source>
        <dbReference type="ARBA" id="ARBA00067498"/>
    </source>
</evidence>